<sequence>MIPEKRQKQILAWVKQHGSVRIAFLKEELGVSEMTIYRDIQKLIQDEEIERVPGGVKYLQPSVQSRQCGVCFQESFSVQAAQLMHADGSMAHFCCPHCLLMFMAHHGSEEEQVIGRDFLRGTTMNARLGIFLIGADECLHCCAPQVLLFQHQAQAVKFQAGFGGELYDFSQAVTAVASAMSCCTPDPGQN</sequence>
<accession>A0A510Y8Y1</accession>
<evidence type="ECO:0000313" key="4">
    <source>
        <dbReference type="EMBL" id="GEK59836.1"/>
    </source>
</evidence>
<dbReference type="Gene3D" id="1.10.10.10">
    <property type="entry name" value="Winged helix-like DNA-binding domain superfamily/Winged helix DNA-binding domain"/>
    <property type="match status" value="1"/>
</dbReference>
<evidence type="ECO:0000256" key="1">
    <source>
        <dbReference type="ARBA" id="ARBA00023015"/>
    </source>
</evidence>
<organism evidence="4 5">
    <name type="scientific">Marinococcus halophilus</name>
    <dbReference type="NCBI Taxonomy" id="1371"/>
    <lineage>
        <taxon>Bacteria</taxon>
        <taxon>Bacillati</taxon>
        <taxon>Bacillota</taxon>
        <taxon>Bacilli</taxon>
        <taxon>Bacillales</taxon>
        <taxon>Bacillaceae</taxon>
        <taxon>Marinococcus</taxon>
    </lineage>
</organism>
<dbReference type="Pfam" id="PF08220">
    <property type="entry name" value="HTH_DeoR"/>
    <property type="match status" value="1"/>
</dbReference>
<dbReference type="Proteomes" id="UP000321051">
    <property type="component" value="Unassembled WGS sequence"/>
</dbReference>
<dbReference type="PROSITE" id="PS51000">
    <property type="entry name" value="HTH_DEOR_2"/>
    <property type="match status" value="1"/>
</dbReference>
<proteinExistence type="predicted"/>
<evidence type="ECO:0000313" key="5">
    <source>
        <dbReference type="Proteomes" id="UP000321051"/>
    </source>
</evidence>
<dbReference type="AlphaFoldDB" id="A0A510Y8Y1"/>
<dbReference type="EMBL" id="BJUN01000020">
    <property type="protein sequence ID" value="GEK59836.1"/>
    <property type="molecule type" value="Genomic_DNA"/>
</dbReference>
<evidence type="ECO:0000259" key="3">
    <source>
        <dbReference type="PROSITE" id="PS51000"/>
    </source>
</evidence>
<protein>
    <submittedName>
        <fullName evidence="4">HTH-type transcriptional repressor YcnK</fullName>
    </submittedName>
</protein>
<comment type="caution">
    <text evidence="4">The sequence shown here is derived from an EMBL/GenBank/DDBJ whole genome shotgun (WGS) entry which is preliminary data.</text>
</comment>
<feature type="domain" description="HTH deoR-type" evidence="3">
    <location>
        <begin position="3"/>
        <end position="58"/>
    </location>
</feature>
<dbReference type="SMART" id="SM00420">
    <property type="entry name" value="HTH_DEOR"/>
    <property type="match status" value="1"/>
</dbReference>
<keyword evidence="2" id="KW-0804">Transcription</keyword>
<dbReference type="InterPro" id="IPR001034">
    <property type="entry name" value="DeoR_HTH"/>
</dbReference>
<gene>
    <name evidence="4" type="primary">ycnK</name>
    <name evidence="4" type="ORF">MHA01_27410</name>
</gene>
<dbReference type="PANTHER" id="PTHR41247">
    <property type="entry name" value="HTH-TYPE TRANSCRIPTIONAL REPRESSOR YCNK"/>
    <property type="match status" value="1"/>
</dbReference>
<dbReference type="InterPro" id="IPR008719">
    <property type="entry name" value="N2O_reductase_NosL"/>
</dbReference>
<dbReference type="SUPFAM" id="SSF160387">
    <property type="entry name" value="NosL/MerB-like"/>
    <property type="match status" value="1"/>
</dbReference>
<dbReference type="PANTHER" id="PTHR41247:SF1">
    <property type="entry name" value="HTH-TYPE TRANSCRIPTIONAL REPRESSOR YCNK"/>
    <property type="match status" value="1"/>
</dbReference>
<dbReference type="STRING" id="1371.GCA_900166605_03016"/>
<dbReference type="RefSeq" id="WP_158219188.1">
    <property type="nucleotide sequence ID" value="NZ_BJUN01000020.1"/>
</dbReference>
<keyword evidence="1" id="KW-0805">Transcription regulation</keyword>
<keyword evidence="5" id="KW-1185">Reference proteome</keyword>
<evidence type="ECO:0000256" key="2">
    <source>
        <dbReference type="ARBA" id="ARBA00023163"/>
    </source>
</evidence>
<dbReference type="InterPro" id="IPR036388">
    <property type="entry name" value="WH-like_DNA-bd_sf"/>
</dbReference>
<name>A0A510Y8Y1_MARHA</name>
<dbReference type="GO" id="GO:0003700">
    <property type="term" value="F:DNA-binding transcription factor activity"/>
    <property type="evidence" value="ECO:0007669"/>
    <property type="project" value="InterPro"/>
</dbReference>
<reference evidence="4 5" key="1">
    <citation type="submission" date="2019-07" db="EMBL/GenBank/DDBJ databases">
        <title>Whole genome shotgun sequence of Marinococcus halophilus NBRC 102359.</title>
        <authorList>
            <person name="Hosoyama A."/>
            <person name="Uohara A."/>
            <person name="Ohji S."/>
            <person name="Ichikawa N."/>
        </authorList>
    </citation>
    <scope>NUCLEOTIDE SEQUENCE [LARGE SCALE GENOMIC DNA]</scope>
    <source>
        <strain evidence="4 5">NBRC 102359</strain>
    </source>
</reference>
<dbReference type="InterPro" id="IPR036390">
    <property type="entry name" value="WH_DNA-bd_sf"/>
</dbReference>
<dbReference type="SUPFAM" id="SSF46785">
    <property type="entry name" value="Winged helix' DNA-binding domain"/>
    <property type="match status" value="1"/>
</dbReference>